<name>A0ABQ5FMS2_9ASTR</name>
<sequence>MVNGPLQRDFSLPEKIFNLELKRRTSITDLKNVIFDALRPNRLCAQARSEDGMPFHTQACKEYTRLEFLIRFKPRFYTSTSHLFVDDTAVERRGTKSAKRDFRNLQDSGIMVGSAFAQPILTNLDGVLRHLIPCKVFLVVARDTVFDKLVAPYISNGCGQKKPESKIVLCGVRYSDHDVPRWSTASECALCGMSRASLLRKEPIGAFSALAASWGEKRVRESGEWAVCTRLLVARIRYERFVVDALNPYITINNINGEGGGVLRG</sequence>
<reference evidence="1" key="2">
    <citation type="submission" date="2022-01" db="EMBL/GenBank/DDBJ databases">
        <authorList>
            <person name="Yamashiro T."/>
            <person name="Shiraishi A."/>
            <person name="Satake H."/>
            <person name="Nakayama K."/>
        </authorList>
    </citation>
    <scope>NUCLEOTIDE SEQUENCE</scope>
</reference>
<reference evidence="1" key="1">
    <citation type="journal article" date="2022" name="Int. J. Mol. Sci.">
        <title>Draft Genome of Tanacetum Coccineum: Genomic Comparison of Closely Related Tanacetum-Family Plants.</title>
        <authorList>
            <person name="Yamashiro T."/>
            <person name="Shiraishi A."/>
            <person name="Nakayama K."/>
            <person name="Satake H."/>
        </authorList>
    </citation>
    <scope>NUCLEOTIDE SEQUENCE</scope>
</reference>
<protein>
    <submittedName>
        <fullName evidence="1">Uncharacterized protein</fullName>
    </submittedName>
</protein>
<keyword evidence="2" id="KW-1185">Reference proteome</keyword>
<comment type="caution">
    <text evidence="1">The sequence shown here is derived from an EMBL/GenBank/DDBJ whole genome shotgun (WGS) entry which is preliminary data.</text>
</comment>
<proteinExistence type="predicted"/>
<gene>
    <name evidence="1" type="ORF">Tco_1015668</name>
</gene>
<organism evidence="1 2">
    <name type="scientific">Tanacetum coccineum</name>
    <dbReference type="NCBI Taxonomy" id="301880"/>
    <lineage>
        <taxon>Eukaryota</taxon>
        <taxon>Viridiplantae</taxon>
        <taxon>Streptophyta</taxon>
        <taxon>Embryophyta</taxon>
        <taxon>Tracheophyta</taxon>
        <taxon>Spermatophyta</taxon>
        <taxon>Magnoliopsida</taxon>
        <taxon>eudicotyledons</taxon>
        <taxon>Gunneridae</taxon>
        <taxon>Pentapetalae</taxon>
        <taxon>asterids</taxon>
        <taxon>campanulids</taxon>
        <taxon>Asterales</taxon>
        <taxon>Asteraceae</taxon>
        <taxon>Asteroideae</taxon>
        <taxon>Anthemideae</taxon>
        <taxon>Anthemidinae</taxon>
        <taxon>Tanacetum</taxon>
    </lineage>
</organism>
<dbReference type="Proteomes" id="UP001151760">
    <property type="component" value="Unassembled WGS sequence"/>
</dbReference>
<dbReference type="EMBL" id="BQNB010017523">
    <property type="protein sequence ID" value="GJT64188.1"/>
    <property type="molecule type" value="Genomic_DNA"/>
</dbReference>
<evidence type="ECO:0000313" key="1">
    <source>
        <dbReference type="EMBL" id="GJT64188.1"/>
    </source>
</evidence>
<evidence type="ECO:0000313" key="2">
    <source>
        <dbReference type="Proteomes" id="UP001151760"/>
    </source>
</evidence>
<accession>A0ABQ5FMS2</accession>